<dbReference type="STRING" id="1745343.A0A2J6PUY7"/>
<dbReference type="PANTHER" id="PTHR34414:SF1">
    <property type="entry name" value="SUBTILISIN-LIKE SERINE PROTEASE"/>
    <property type="match status" value="1"/>
</dbReference>
<dbReference type="PANTHER" id="PTHR34414">
    <property type="entry name" value="HET DOMAIN-CONTAINING PROTEIN-RELATED"/>
    <property type="match status" value="1"/>
</dbReference>
<keyword evidence="1" id="KW-1133">Transmembrane helix</keyword>
<sequence length="264" mass="30870">LLSTELSCETLDELYPALHLITTPSSSHVHPLHDQLLKGRCVKITEEARLHLIWYYHTIFVKPPPHYLLNHSFWEQYLRPSTDNKTPQERTLYNPSLLSDNCRAALGFMRTYAHLIRHESDFCIAKDEHLIPEHVTYTQFQLFIDPFRYVSDDAVSLRYHYGQIRLTRLNWAVTIFRPASMRRRFPWWYENLYIQTGQYLQRFAAPLLFLFAGLSIILSSMQVVLAALPQDVWEAFAKASRGFSVTVIIFIVGLSLFAFLAVIY</sequence>
<feature type="transmembrane region" description="Helical" evidence="1">
    <location>
        <begin position="207"/>
        <end position="228"/>
    </location>
</feature>
<dbReference type="EMBL" id="KZ613498">
    <property type="protein sequence ID" value="PMD17726.1"/>
    <property type="molecule type" value="Genomic_DNA"/>
</dbReference>
<gene>
    <name evidence="2" type="ORF">NA56DRAFT_551248</name>
</gene>
<keyword evidence="1" id="KW-0472">Membrane</keyword>
<dbReference type="AlphaFoldDB" id="A0A2J6PUY7"/>
<organism evidence="2 3">
    <name type="scientific">Hyaloscypha hepaticicola</name>
    <dbReference type="NCBI Taxonomy" id="2082293"/>
    <lineage>
        <taxon>Eukaryota</taxon>
        <taxon>Fungi</taxon>
        <taxon>Dikarya</taxon>
        <taxon>Ascomycota</taxon>
        <taxon>Pezizomycotina</taxon>
        <taxon>Leotiomycetes</taxon>
        <taxon>Helotiales</taxon>
        <taxon>Hyaloscyphaceae</taxon>
        <taxon>Hyaloscypha</taxon>
    </lineage>
</organism>
<accession>A0A2J6PUY7</accession>
<feature type="transmembrane region" description="Helical" evidence="1">
    <location>
        <begin position="243"/>
        <end position="263"/>
    </location>
</feature>
<feature type="non-terminal residue" evidence="2">
    <location>
        <position position="264"/>
    </location>
</feature>
<dbReference type="Proteomes" id="UP000235672">
    <property type="component" value="Unassembled WGS sequence"/>
</dbReference>
<feature type="non-terminal residue" evidence="2">
    <location>
        <position position="1"/>
    </location>
</feature>
<name>A0A2J6PUY7_9HELO</name>
<dbReference type="InterPro" id="IPR046536">
    <property type="entry name" value="DUF6601"/>
</dbReference>
<evidence type="ECO:0000313" key="3">
    <source>
        <dbReference type="Proteomes" id="UP000235672"/>
    </source>
</evidence>
<keyword evidence="1" id="KW-0812">Transmembrane</keyword>
<evidence type="ECO:0000256" key="1">
    <source>
        <dbReference type="SAM" id="Phobius"/>
    </source>
</evidence>
<dbReference type="OrthoDB" id="5086500at2759"/>
<dbReference type="Pfam" id="PF20246">
    <property type="entry name" value="DUF6601"/>
    <property type="match status" value="1"/>
</dbReference>
<keyword evidence="3" id="KW-1185">Reference proteome</keyword>
<proteinExistence type="predicted"/>
<reference evidence="2 3" key="1">
    <citation type="submission" date="2016-05" db="EMBL/GenBank/DDBJ databases">
        <title>A degradative enzymes factory behind the ericoid mycorrhizal symbiosis.</title>
        <authorList>
            <consortium name="DOE Joint Genome Institute"/>
            <person name="Martino E."/>
            <person name="Morin E."/>
            <person name="Grelet G."/>
            <person name="Kuo A."/>
            <person name="Kohler A."/>
            <person name="Daghino S."/>
            <person name="Barry K."/>
            <person name="Choi C."/>
            <person name="Cichocki N."/>
            <person name="Clum A."/>
            <person name="Copeland A."/>
            <person name="Hainaut M."/>
            <person name="Haridas S."/>
            <person name="Labutti K."/>
            <person name="Lindquist E."/>
            <person name="Lipzen A."/>
            <person name="Khouja H.-R."/>
            <person name="Murat C."/>
            <person name="Ohm R."/>
            <person name="Olson A."/>
            <person name="Spatafora J."/>
            <person name="Veneault-Fourrey C."/>
            <person name="Henrissat B."/>
            <person name="Grigoriev I."/>
            <person name="Martin F."/>
            <person name="Perotto S."/>
        </authorList>
    </citation>
    <scope>NUCLEOTIDE SEQUENCE [LARGE SCALE GENOMIC DNA]</scope>
    <source>
        <strain evidence="2 3">UAMH 7357</strain>
    </source>
</reference>
<protein>
    <submittedName>
        <fullName evidence="2">Uncharacterized protein</fullName>
    </submittedName>
</protein>
<evidence type="ECO:0000313" key="2">
    <source>
        <dbReference type="EMBL" id="PMD17726.1"/>
    </source>
</evidence>